<dbReference type="SUPFAM" id="SSF53474">
    <property type="entry name" value="alpha/beta-Hydrolases"/>
    <property type="match status" value="1"/>
</dbReference>
<dbReference type="InterPro" id="IPR000073">
    <property type="entry name" value="AB_hydrolase_1"/>
</dbReference>
<reference evidence="3 4" key="1">
    <citation type="submission" date="2016-10" db="EMBL/GenBank/DDBJ databases">
        <authorList>
            <person name="de Groot N.N."/>
        </authorList>
    </citation>
    <scope>NUCLEOTIDE SEQUENCE [LARGE SCALE GENOMIC DNA]</scope>
    <source>
        <strain evidence="3 4">ATCC 43154</strain>
    </source>
</reference>
<dbReference type="PANTHER" id="PTHR43039">
    <property type="entry name" value="ESTERASE-RELATED"/>
    <property type="match status" value="1"/>
</dbReference>
<dbReference type="Pfam" id="PF12697">
    <property type="entry name" value="Abhydrolase_6"/>
    <property type="match status" value="1"/>
</dbReference>
<feature type="domain" description="AB hydrolase-1" evidence="2">
    <location>
        <begin position="19"/>
        <end position="259"/>
    </location>
</feature>
<name>A0A1I4LGZ3_9BURK</name>
<protein>
    <submittedName>
        <fullName evidence="3">Pimeloyl-ACP methyl ester carboxylesterase</fullName>
    </submittedName>
</protein>
<dbReference type="AlphaFoldDB" id="A0A1I4LGZ3"/>
<organism evidence="3 4">
    <name type="scientific">Rugamonas rubra</name>
    <dbReference type="NCBI Taxonomy" id="758825"/>
    <lineage>
        <taxon>Bacteria</taxon>
        <taxon>Pseudomonadati</taxon>
        <taxon>Pseudomonadota</taxon>
        <taxon>Betaproteobacteria</taxon>
        <taxon>Burkholderiales</taxon>
        <taxon>Oxalobacteraceae</taxon>
        <taxon>Telluria group</taxon>
        <taxon>Rugamonas</taxon>
    </lineage>
</organism>
<evidence type="ECO:0000256" key="1">
    <source>
        <dbReference type="ARBA" id="ARBA00008645"/>
    </source>
</evidence>
<keyword evidence="4" id="KW-1185">Reference proteome</keyword>
<dbReference type="EMBL" id="FOTW01000009">
    <property type="protein sequence ID" value="SFL90220.1"/>
    <property type="molecule type" value="Genomic_DNA"/>
</dbReference>
<gene>
    <name evidence="3" type="ORF">SAMN02982985_01949</name>
</gene>
<dbReference type="InterPro" id="IPR029058">
    <property type="entry name" value="AB_hydrolase_fold"/>
</dbReference>
<evidence type="ECO:0000259" key="2">
    <source>
        <dbReference type="Pfam" id="PF12697"/>
    </source>
</evidence>
<dbReference type="Gene3D" id="3.40.50.1820">
    <property type="entry name" value="alpha/beta hydrolase"/>
    <property type="match status" value="1"/>
</dbReference>
<dbReference type="RefSeq" id="WP_093387283.1">
    <property type="nucleotide sequence ID" value="NZ_FOTW01000009.1"/>
</dbReference>
<evidence type="ECO:0000313" key="4">
    <source>
        <dbReference type="Proteomes" id="UP000199470"/>
    </source>
</evidence>
<dbReference type="STRING" id="758825.SAMN02982985_01949"/>
<comment type="similarity">
    <text evidence="1">Belongs to the AB hydrolase superfamily.</text>
</comment>
<sequence>MDIIQRNRVRVIGSAGPVLLFAHGFGCDQHMWDAVAPAFSARYRVVLFDYTGSGPADGLVPQPERYATLDGYARDMMEVCDALGLEGDVTLVAHSVSCSIGGLVALARPSLFSSMIWLGPSPCFLNHPPVYHGGFERADLVELLTLMDQNYIGWASMLAPMVAGKSGEGAVSGALAASFCSTDPRSARIFAHATFFADNRGDLALIGCPCLILQHRYDTLAPLDVGEYLRDHLPRGKLEVLEVSGHCAHMSHPDLVIDALQRHLATLAG</sequence>
<dbReference type="Proteomes" id="UP000199470">
    <property type="component" value="Unassembled WGS sequence"/>
</dbReference>
<proteinExistence type="inferred from homology"/>
<accession>A0A1I4LGZ3</accession>
<dbReference type="OrthoDB" id="8680283at2"/>
<evidence type="ECO:0000313" key="3">
    <source>
        <dbReference type="EMBL" id="SFL90220.1"/>
    </source>
</evidence>